<comment type="subcellular location">
    <subcellularLocation>
        <location evidence="3">Secreted</location>
    </subcellularLocation>
    <subcellularLocation>
        <location evidence="3">Bacterial flagellum</location>
    </subcellularLocation>
</comment>
<protein>
    <recommendedName>
        <fullName evidence="3">Flagellin</fullName>
    </recommendedName>
</protein>
<evidence type="ECO:0000313" key="6">
    <source>
        <dbReference type="EMBL" id="KPH83002.1"/>
    </source>
</evidence>
<evidence type="ECO:0000259" key="5">
    <source>
        <dbReference type="Pfam" id="PF00700"/>
    </source>
</evidence>
<sequence length="462" mass="47001">MSVTLSSGVRSAVSSLSSVQSQATAIQNRLATGKKVNSAIDSPVNFFTAGSLNDRSSQLTGLLDGISNGIQTIQAASKGIDGITKLVSSLQSTVKQAQADAAQNRPTKAGTALATAAEAALTSKSLKDIALDKRIVDSNGATANTATATYSGNVAGPTLAAGDESTTSISITSGTTTYKASFLSTNATVRDVVNEINKSGLATAFVDEKGQFNVKGVGSETVAFGIGTSTFTPAAAGAPTAAEITAAGTAADVVATGATSDNSDFGFALADNVVATSTITGSNVTSAVRSNLIQQFNDLRSQIDSLAKDSSYNGVNLLQGDKVSIAFNEKTGKNQSKLEIQGSTLSADNLGLSQATNTQLAGFFNFQNDSDLDKATAALTSSLTSLKSISSSLGANLSVAQTRQDFTKDLSNVLTQGADNLVSADSNAEGASLLALNTRQQLSQTALSLANQADQGVLRLFQ</sequence>
<feature type="domain" description="Flagellin C-terminal" evidence="5">
    <location>
        <begin position="378"/>
        <end position="461"/>
    </location>
</feature>
<dbReference type="GO" id="GO:0005576">
    <property type="term" value="C:extracellular region"/>
    <property type="evidence" value="ECO:0007669"/>
    <property type="project" value="UniProtKB-SubCell"/>
</dbReference>
<dbReference type="Pfam" id="PF00669">
    <property type="entry name" value="Flagellin_N"/>
    <property type="match status" value="1"/>
</dbReference>
<dbReference type="InterPro" id="IPR046358">
    <property type="entry name" value="Flagellin_C"/>
</dbReference>
<proteinExistence type="inferred from homology"/>
<evidence type="ECO:0000256" key="2">
    <source>
        <dbReference type="ARBA" id="ARBA00023143"/>
    </source>
</evidence>
<dbReference type="Gene3D" id="1.20.1330.10">
    <property type="entry name" value="f41 fragment of flagellin, N-terminal domain"/>
    <property type="match status" value="1"/>
</dbReference>
<dbReference type="PANTHER" id="PTHR42792">
    <property type="entry name" value="FLAGELLIN"/>
    <property type="match status" value="1"/>
</dbReference>
<evidence type="ECO:0000259" key="4">
    <source>
        <dbReference type="Pfam" id="PF00669"/>
    </source>
</evidence>
<keyword evidence="7" id="KW-1185">Reference proteome</keyword>
<comment type="function">
    <text evidence="3">Flagellin is the subunit protein which polymerizes to form the filaments of bacterial flagella.</text>
</comment>
<keyword evidence="3" id="KW-0964">Secreted</keyword>
<dbReference type="OrthoDB" id="9808068at2"/>
<dbReference type="AlphaFoldDB" id="A0A0N1N3X9"/>
<gene>
    <name evidence="6" type="ORF">AE618_01180</name>
</gene>
<dbReference type="GO" id="GO:0005198">
    <property type="term" value="F:structural molecule activity"/>
    <property type="evidence" value="ECO:0007669"/>
    <property type="project" value="UniProtKB-UniRule"/>
</dbReference>
<dbReference type="SUPFAM" id="SSF64518">
    <property type="entry name" value="Phase 1 flagellin"/>
    <property type="match status" value="2"/>
</dbReference>
<dbReference type="RefSeq" id="WP_054207215.1">
    <property type="nucleotide sequence ID" value="NZ_LGSZ01000009.1"/>
</dbReference>
<dbReference type="Proteomes" id="UP000037822">
    <property type="component" value="Unassembled WGS sequence"/>
</dbReference>
<keyword evidence="2 3" id="KW-0975">Bacterial flagellum</keyword>
<dbReference type="InterPro" id="IPR001492">
    <property type="entry name" value="Flagellin"/>
</dbReference>
<comment type="similarity">
    <text evidence="1 3">Belongs to the bacterial flagellin family.</text>
</comment>
<feature type="domain" description="Flagellin N-terminal" evidence="4">
    <location>
        <begin position="12"/>
        <end position="105"/>
    </location>
</feature>
<dbReference type="PATRIC" id="fig|1526658.3.peg.5161"/>
<comment type="caution">
    <text evidence="6">The sequence shown here is derived from an EMBL/GenBank/DDBJ whole genome shotgun (WGS) entry which is preliminary data.</text>
</comment>
<dbReference type="GO" id="GO:0009288">
    <property type="term" value="C:bacterial-type flagellum"/>
    <property type="evidence" value="ECO:0007669"/>
    <property type="project" value="UniProtKB-SubCell"/>
</dbReference>
<evidence type="ECO:0000313" key="7">
    <source>
        <dbReference type="Proteomes" id="UP000037822"/>
    </source>
</evidence>
<accession>A0A0N1N3X9</accession>
<evidence type="ECO:0000256" key="3">
    <source>
        <dbReference type="RuleBase" id="RU362073"/>
    </source>
</evidence>
<reference evidence="6 7" key="1">
    <citation type="submission" date="2015-07" db="EMBL/GenBank/DDBJ databases">
        <title>Whole genome sequencing of Bosea vaviloviae isolated from cave pool.</title>
        <authorList>
            <person name="Tan N.E.H."/>
            <person name="Lee Y.P."/>
            <person name="Gan H.M."/>
            <person name="Barton H."/>
            <person name="Savka M.A."/>
        </authorList>
    </citation>
    <scope>NUCLEOTIDE SEQUENCE [LARGE SCALE GENOMIC DNA]</scope>
    <source>
        <strain evidence="6 7">SD260</strain>
    </source>
</reference>
<dbReference type="Pfam" id="PF00700">
    <property type="entry name" value="Flagellin_C"/>
    <property type="match status" value="1"/>
</dbReference>
<name>A0A0N1N3X9_9HYPH</name>
<organism evidence="6 7">
    <name type="scientific">Bosea vaviloviae</name>
    <dbReference type="NCBI Taxonomy" id="1526658"/>
    <lineage>
        <taxon>Bacteria</taxon>
        <taxon>Pseudomonadati</taxon>
        <taxon>Pseudomonadota</taxon>
        <taxon>Alphaproteobacteria</taxon>
        <taxon>Hyphomicrobiales</taxon>
        <taxon>Boseaceae</taxon>
        <taxon>Bosea</taxon>
    </lineage>
</organism>
<dbReference type="EMBL" id="LGSZ01000009">
    <property type="protein sequence ID" value="KPH83002.1"/>
    <property type="molecule type" value="Genomic_DNA"/>
</dbReference>
<evidence type="ECO:0000256" key="1">
    <source>
        <dbReference type="ARBA" id="ARBA00005709"/>
    </source>
</evidence>
<dbReference type="PANTHER" id="PTHR42792:SF2">
    <property type="entry name" value="FLAGELLIN"/>
    <property type="match status" value="1"/>
</dbReference>
<dbReference type="InterPro" id="IPR001029">
    <property type="entry name" value="Flagellin_N"/>
</dbReference>